<dbReference type="PANTHER" id="PTHR48413:SF1">
    <property type="entry name" value="PROTEIN HEAT-STRESS-ASSOCIATED 32"/>
    <property type="match status" value="1"/>
</dbReference>
<name>A0A1W1W351_9FIRM</name>
<proteinExistence type="inferred from homology"/>
<dbReference type="SUPFAM" id="SSF102110">
    <property type="entry name" value="(2r)-phospho-3-sulfolactate synthase ComA"/>
    <property type="match status" value="1"/>
</dbReference>
<dbReference type="InterPro" id="IPR003830">
    <property type="entry name" value="ComA_synth"/>
</dbReference>
<dbReference type="Proteomes" id="UP000192569">
    <property type="component" value="Chromosome I"/>
</dbReference>
<reference evidence="2 3" key="1">
    <citation type="submission" date="2017-04" db="EMBL/GenBank/DDBJ databases">
        <authorList>
            <person name="Afonso C.L."/>
            <person name="Miller P.J."/>
            <person name="Scott M.A."/>
            <person name="Spackman E."/>
            <person name="Goraichik I."/>
            <person name="Dimitrov K.M."/>
            <person name="Suarez D.L."/>
            <person name="Swayne D.E."/>
        </authorList>
    </citation>
    <scope>NUCLEOTIDE SEQUENCE [LARGE SCALE GENOMIC DNA]</scope>
    <source>
        <strain evidence="2 3">ToBE</strain>
    </source>
</reference>
<dbReference type="Pfam" id="PF02679">
    <property type="entry name" value="ComA"/>
    <property type="match status" value="1"/>
</dbReference>
<comment type="similarity">
    <text evidence="1">Belongs to the phosphosulfolactate synthase family.</text>
</comment>
<gene>
    <name evidence="2" type="ORF">SAMN00808754_3236</name>
</gene>
<dbReference type="STRING" id="698762.SAMN00808754_3236"/>
<keyword evidence="3" id="KW-1185">Reference proteome</keyword>
<dbReference type="RefSeq" id="WP_231967845.1">
    <property type="nucleotide sequence ID" value="NZ_LT838272.1"/>
</dbReference>
<accession>A0A1W1W351</accession>
<dbReference type="InterPro" id="IPR036112">
    <property type="entry name" value="ComA_synth_sf"/>
</dbReference>
<protein>
    <submittedName>
        <fullName evidence="2">Phosphosulfolactate synthase</fullName>
    </submittedName>
</protein>
<evidence type="ECO:0000256" key="1">
    <source>
        <dbReference type="ARBA" id="ARBA00010424"/>
    </source>
</evidence>
<dbReference type="InterPro" id="IPR013785">
    <property type="entry name" value="Aldolase_TIM"/>
</dbReference>
<dbReference type="AlphaFoldDB" id="A0A1W1W351"/>
<evidence type="ECO:0000313" key="3">
    <source>
        <dbReference type="Proteomes" id="UP000192569"/>
    </source>
</evidence>
<evidence type="ECO:0000313" key="2">
    <source>
        <dbReference type="EMBL" id="SMC00047.1"/>
    </source>
</evidence>
<dbReference type="EMBL" id="LT838272">
    <property type="protein sequence ID" value="SMC00047.1"/>
    <property type="molecule type" value="Genomic_DNA"/>
</dbReference>
<sequence length="272" mass="30423">MIEKDLPCGGWHGILEFPLPGRQQKPRDQGLTMVIDKGLGLAQLHDLLKVAAPYIDFLKLGFGTSLFYPAELLREKIRLVRSFGIDIFPGGTFLEVACWQGKLELYLQTAKELGYTFIEVSDGTIPLSQEMRTYAIRRARELGLGVLSEVGKKDPRDSLENTVILAQIRRDLEDGAYKVIVEGRESGQGVVIFDSRGALKEEELEFLAGRIERLEDIIWEAPQKHQQQELILRFGPNVNLGNVQPQDVLALEALRVGLRGDTLRATLKSAIS</sequence>
<organism evidence="2 3">
    <name type="scientific">Thermanaeromonas toyohensis ToBE</name>
    <dbReference type="NCBI Taxonomy" id="698762"/>
    <lineage>
        <taxon>Bacteria</taxon>
        <taxon>Bacillati</taxon>
        <taxon>Bacillota</taxon>
        <taxon>Clostridia</taxon>
        <taxon>Neomoorellales</taxon>
        <taxon>Neomoorellaceae</taxon>
        <taxon>Thermanaeromonas</taxon>
    </lineage>
</organism>
<dbReference type="PANTHER" id="PTHR48413">
    <property type="match status" value="1"/>
</dbReference>
<dbReference type="Gene3D" id="3.20.20.70">
    <property type="entry name" value="Aldolase class I"/>
    <property type="match status" value="1"/>
</dbReference>